<dbReference type="PANTHER" id="PTHR12126:SF11">
    <property type="entry name" value="NADH DEHYDROGENASE [UBIQUINONE] 1 ALPHA SUBCOMPLEX SUBUNIT 9, MITOCHONDRIAL"/>
    <property type="match status" value="1"/>
</dbReference>
<dbReference type="GO" id="GO:0044877">
    <property type="term" value="F:protein-containing complex binding"/>
    <property type="evidence" value="ECO:0007669"/>
    <property type="project" value="TreeGrafter"/>
</dbReference>
<feature type="domain" description="NAD-dependent epimerase/dehydratase" evidence="1">
    <location>
        <begin position="6"/>
        <end position="198"/>
    </location>
</feature>
<dbReference type="EMBL" id="AP023423">
    <property type="protein sequence ID" value="BCK88786.1"/>
    <property type="molecule type" value="Genomic_DNA"/>
</dbReference>
<dbReference type="SUPFAM" id="SSF51735">
    <property type="entry name" value="NAD(P)-binding Rossmann-fold domains"/>
    <property type="match status" value="1"/>
</dbReference>
<reference evidence="2 3" key="1">
    <citation type="journal article" date="2022" name="Int. J. Syst. Evol. Microbiol.">
        <title>&lt;i&gt;Sideroxyarcus emersonii&lt;/i&gt; gen. nov. sp. nov., a neutrophilic, microaerobic iron- and thiosulfate-oxidizing bacterium isolated from iron-rich wetland sediment.</title>
        <authorList>
            <person name="Kato S."/>
            <person name="Itoh T."/>
            <person name="Iino T."/>
            <person name="Ohkuma M."/>
        </authorList>
    </citation>
    <scope>NUCLEOTIDE SEQUENCE [LARGE SCALE GENOMIC DNA]</scope>
    <source>
        <strain evidence="2 3">MIZ01</strain>
    </source>
</reference>
<dbReference type="Proteomes" id="UP001320326">
    <property type="component" value="Chromosome"/>
</dbReference>
<dbReference type="Gene3D" id="3.40.50.720">
    <property type="entry name" value="NAD(P)-binding Rossmann-like Domain"/>
    <property type="match status" value="1"/>
</dbReference>
<evidence type="ECO:0000313" key="2">
    <source>
        <dbReference type="EMBL" id="BCK88786.1"/>
    </source>
</evidence>
<keyword evidence="3" id="KW-1185">Reference proteome</keyword>
<proteinExistence type="predicted"/>
<accession>A0AAN1XCM3</accession>
<sequence length="290" mass="31137">MDDMRILICGATGFVGRHLTEALRQAGHEVIRAVRKPVDGQDIAADFRNDTSRERWLERLNGIDAVINAVGVLRDSRDNPMQKLHRETPLALFAACAEAGVGRIVQISALGVDSGIGTAYFTSRLAAEHALSRLPAATRWLCLRPSVIYGEDGASARMFRLLAGLPIHGLPMGGRQTLQPVHIDDICAAVVRWLSDAAASSQLVAAVGAEAATMREMLDSYREQLHRRPALHVAIPAALVRLAAKIGDRIPASPLCSDTLAMLAAGNTADPAAFAALLGRPPRSYRGFIE</sequence>
<dbReference type="Pfam" id="PF01370">
    <property type="entry name" value="Epimerase"/>
    <property type="match status" value="1"/>
</dbReference>
<dbReference type="InterPro" id="IPR001509">
    <property type="entry name" value="Epimerase_deHydtase"/>
</dbReference>
<dbReference type="PANTHER" id="PTHR12126">
    <property type="entry name" value="NADH-UBIQUINONE OXIDOREDUCTASE 39 KDA SUBUNIT-RELATED"/>
    <property type="match status" value="1"/>
</dbReference>
<evidence type="ECO:0000259" key="1">
    <source>
        <dbReference type="Pfam" id="PF01370"/>
    </source>
</evidence>
<dbReference type="InterPro" id="IPR051207">
    <property type="entry name" value="ComplexI_NDUFA9_subunit"/>
</dbReference>
<name>A0AAN1XCM3_9PROT</name>
<dbReference type="AlphaFoldDB" id="A0AAN1XCM3"/>
<protein>
    <recommendedName>
        <fullName evidence="1">NAD-dependent epimerase/dehydratase domain-containing protein</fullName>
    </recommendedName>
</protein>
<organism evidence="2 3">
    <name type="scientific">Sideroxyarcus emersonii</name>
    <dbReference type="NCBI Taxonomy" id="2764705"/>
    <lineage>
        <taxon>Bacteria</taxon>
        <taxon>Pseudomonadati</taxon>
        <taxon>Pseudomonadota</taxon>
        <taxon>Betaproteobacteria</taxon>
        <taxon>Nitrosomonadales</taxon>
        <taxon>Gallionellaceae</taxon>
        <taxon>Sideroxyarcus</taxon>
    </lineage>
</organism>
<dbReference type="KEGG" id="seme:MIZ01_2592"/>
<gene>
    <name evidence="2" type="ORF">MIZ01_2592</name>
</gene>
<evidence type="ECO:0000313" key="3">
    <source>
        <dbReference type="Proteomes" id="UP001320326"/>
    </source>
</evidence>
<dbReference type="InterPro" id="IPR036291">
    <property type="entry name" value="NAD(P)-bd_dom_sf"/>
</dbReference>